<dbReference type="AlphaFoldDB" id="A0A397TER0"/>
<dbReference type="OrthoDB" id="2422091at2759"/>
<name>A0A397TER0_9GLOM</name>
<accession>A0A397TER0</accession>
<gene>
    <name evidence="3" type="ORF">C1645_819454</name>
</gene>
<keyword evidence="4" id="KW-1185">Reference proteome</keyword>
<protein>
    <submittedName>
        <fullName evidence="3">Uncharacterized protein</fullName>
    </submittedName>
</protein>
<feature type="compositionally biased region" description="Polar residues" evidence="1">
    <location>
        <begin position="90"/>
        <end position="101"/>
    </location>
</feature>
<feature type="signal peptide" evidence="2">
    <location>
        <begin position="1"/>
        <end position="19"/>
    </location>
</feature>
<sequence>MKNFLLTFIPVSNITVTIALYKCVRSGSWTNDYNKEVQNFVQVLKRIKKLMPAENKLYLDRFQSFGQNEKDFRDGTWTTERTVPERTKGNRTNGRSRTNGT</sequence>
<dbReference type="Proteomes" id="UP000265703">
    <property type="component" value="Unassembled WGS sequence"/>
</dbReference>
<evidence type="ECO:0000313" key="4">
    <source>
        <dbReference type="Proteomes" id="UP000265703"/>
    </source>
</evidence>
<proteinExistence type="predicted"/>
<feature type="region of interest" description="Disordered" evidence="1">
    <location>
        <begin position="73"/>
        <end position="101"/>
    </location>
</feature>
<keyword evidence="2" id="KW-0732">Signal</keyword>
<evidence type="ECO:0000256" key="2">
    <source>
        <dbReference type="SAM" id="SignalP"/>
    </source>
</evidence>
<comment type="caution">
    <text evidence="3">The sequence shown here is derived from an EMBL/GenBank/DDBJ whole genome shotgun (WGS) entry which is preliminary data.</text>
</comment>
<organism evidence="3 4">
    <name type="scientific">Glomus cerebriforme</name>
    <dbReference type="NCBI Taxonomy" id="658196"/>
    <lineage>
        <taxon>Eukaryota</taxon>
        <taxon>Fungi</taxon>
        <taxon>Fungi incertae sedis</taxon>
        <taxon>Mucoromycota</taxon>
        <taxon>Glomeromycotina</taxon>
        <taxon>Glomeromycetes</taxon>
        <taxon>Glomerales</taxon>
        <taxon>Glomeraceae</taxon>
        <taxon>Glomus</taxon>
    </lineage>
</organism>
<feature type="chain" id="PRO_5017440349" evidence="2">
    <location>
        <begin position="20"/>
        <end position="101"/>
    </location>
</feature>
<dbReference type="EMBL" id="QKYT01000105">
    <property type="protein sequence ID" value="RIA93374.1"/>
    <property type="molecule type" value="Genomic_DNA"/>
</dbReference>
<reference evidence="3 4" key="1">
    <citation type="submission" date="2018-06" db="EMBL/GenBank/DDBJ databases">
        <title>Comparative genomics reveals the genomic features of Rhizophagus irregularis, R. cerebriforme, R. diaphanum and Gigaspora rosea, and their symbiotic lifestyle signature.</title>
        <authorList>
            <person name="Morin E."/>
            <person name="San Clemente H."/>
            <person name="Chen E.C.H."/>
            <person name="De La Providencia I."/>
            <person name="Hainaut M."/>
            <person name="Kuo A."/>
            <person name="Kohler A."/>
            <person name="Murat C."/>
            <person name="Tang N."/>
            <person name="Roy S."/>
            <person name="Loubradou J."/>
            <person name="Henrissat B."/>
            <person name="Grigoriev I.V."/>
            <person name="Corradi N."/>
            <person name="Roux C."/>
            <person name="Martin F.M."/>
        </authorList>
    </citation>
    <scope>NUCLEOTIDE SEQUENCE [LARGE SCALE GENOMIC DNA]</scope>
    <source>
        <strain evidence="3 4">DAOM 227022</strain>
    </source>
</reference>
<evidence type="ECO:0000313" key="3">
    <source>
        <dbReference type="EMBL" id="RIA93374.1"/>
    </source>
</evidence>
<evidence type="ECO:0000256" key="1">
    <source>
        <dbReference type="SAM" id="MobiDB-lite"/>
    </source>
</evidence>